<reference evidence="6" key="2">
    <citation type="submission" date="2020-09" db="EMBL/GenBank/DDBJ databases">
        <authorList>
            <person name="Sun Q."/>
            <person name="Ohkuma M."/>
        </authorList>
    </citation>
    <scope>NUCLEOTIDE SEQUENCE</scope>
    <source>
        <strain evidence="6">JCM 14371</strain>
    </source>
</reference>
<dbReference type="GO" id="GO:0045892">
    <property type="term" value="P:negative regulation of DNA-templated transcription"/>
    <property type="evidence" value="ECO:0007669"/>
    <property type="project" value="TreeGrafter"/>
</dbReference>
<name>A0A917PCJ4_9DEIO</name>
<dbReference type="InterPro" id="IPR036388">
    <property type="entry name" value="WH-like_DNA-bd_sf"/>
</dbReference>
<dbReference type="SMART" id="SM00346">
    <property type="entry name" value="HTH_ICLR"/>
    <property type="match status" value="1"/>
</dbReference>
<comment type="caution">
    <text evidence="6">The sequence shown here is derived from an EMBL/GenBank/DDBJ whole genome shotgun (WGS) entry which is preliminary data.</text>
</comment>
<evidence type="ECO:0000259" key="5">
    <source>
        <dbReference type="PROSITE" id="PS51078"/>
    </source>
</evidence>
<evidence type="ECO:0000256" key="3">
    <source>
        <dbReference type="ARBA" id="ARBA00023163"/>
    </source>
</evidence>
<dbReference type="InterPro" id="IPR014757">
    <property type="entry name" value="Tscrpt_reg_IclR_C"/>
</dbReference>
<dbReference type="InterPro" id="IPR036390">
    <property type="entry name" value="WH_DNA-bd_sf"/>
</dbReference>
<dbReference type="PANTHER" id="PTHR30136:SF24">
    <property type="entry name" value="HTH-TYPE TRANSCRIPTIONAL REPRESSOR ALLR"/>
    <property type="match status" value="1"/>
</dbReference>
<dbReference type="InterPro" id="IPR029016">
    <property type="entry name" value="GAF-like_dom_sf"/>
</dbReference>
<dbReference type="GO" id="GO:0003700">
    <property type="term" value="F:DNA-binding transcription factor activity"/>
    <property type="evidence" value="ECO:0007669"/>
    <property type="project" value="TreeGrafter"/>
</dbReference>
<keyword evidence="1" id="KW-0805">Transcription regulation</keyword>
<keyword evidence="3" id="KW-0804">Transcription</keyword>
<evidence type="ECO:0000313" key="6">
    <source>
        <dbReference type="EMBL" id="GGJ70883.1"/>
    </source>
</evidence>
<sequence length="268" mass="28409">MSGVRPGRRQQAEASPVRTLERGLLLLRVLGEAPGGRAGLTLSELARAVDLPASTAFRLLQTLRAQGFAHLTDDGHWLVGAQAFVTGSAYLERGGPQERLIRTARPGMDALAAQLGETVNLAVLWEGQVMYLAQSEGRGLLRMFTHVGARAPLHCTGAGKVLLAWSGQPVPAGPYPAFTPHTLTDAPALERHLTGVREQGFALDDEERELGVRCLAVPVWGRAGGREGGRVLASLSVSAPASRLDRAQVPALAETLAQAARDVTARLS</sequence>
<evidence type="ECO:0000256" key="1">
    <source>
        <dbReference type="ARBA" id="ARBA00023015"/>
    </source>
</evidence>
<dbReference type="Proteomes" id="UP000635726">
    <property type="component" value="Unassembled WGS sequence"/>
</dbReference>
<dbReference type="AlphaFoldDB" id="A0A917PCJ4"/>
<dbReference type="Pfam" id="PF01614">
    <property type="entry name" value="IclR_C"/>
    <property type="match status" value="1"/>
</dbReference>
<organism evidence="6 7">
    <name type="scientific">Deinococcus aquiradiocola</name>
    <dbReference type="NCBI Taxonomy" id="393059"/>
    <lineage>
        <taxon>Bacteria</taxon>
        <taxon>Thermotogati</taxon>
        <taxon>Deinococcota</taxon>
        <taxon>Deinococci</taxon>
        <taxon>Deinococcales</taxon>
        <taxon>Deinococcaceae</taxon>
        <taxon>Deinococcus</taxon>
    </lineage>
</organism>
<feature type="domain" description="IclR-ED" evidence="5">
    <location>
        <begin position="82"/>
        <end position="268"/>
    </location>
</feature>
<dbReference type="RefSeq" id="WP_188961562.1">
    <property type="nucleotide sequence ID" value="NZ_BMOE01000003.1"/>
</dbReference>
<dbReference type="SUPFAM" id="SSF46785">
    <property type="entry name" value="Winged helix' DNA-binding domain"/>
    <property type="match status" value="1"/>
</dbReference>
<protein>
    <submittedName>
        <fullName evidence="6">Transcriptional regulator</fullName>
    </submittedName>
</protein>
<dbReference type="GO" id="GO:0003677">
    <property type="term" value="F:DNA binding"/>
    <property type="evidence" value="ECO:0007669"/>
    <property type="project" value="UniProtKB-KW"/>
</dbReference>
<keyword evidence="2" id="KW-0238">DNA-binding</keyword>
<dbReference type="Gene3D" id="3.30.450.40">
    <property type="match status" value="1"/>
</dbReference>
<dbReference type="SUPFAM" id="SSF55781">
    <property type="entry name" value="GAF domain-like"/>
    <property type="match status" value="1"/>
</dbReference>
<dbReference type="Gene3D" id="1.10.10.10">
    <property type="entry name" value="Winged helix-like DNA-binding domain superfamily/Winged helix DNA-binding domain"/>
    <property type="match status" value="1"/>
</dbReference>
<feature type="domain" description="HTH iclR-type" evidence="4">
    <location>
        <begin position="17"/>
        <end position="81"/>
    </location>
</feature>
<keyword evidence="7" id="KW-1185">Reference proteome</keyword>
<dbReference type="Pfam" id="PF09339">
    <property type="entry name" value="HTH_IclR"/>
    <property type="match status" value="1"/>
</dbReference>
<dbReference type="PROSITE" id="PS51077">
    <property type="entry name" value="HTH_ICLR"/>
    <property type="match status" value="1"/>
</dbReference>
<evidence type="ECO:0000313" key="7">
    <source>
        <dbReference type="Proteomes" id="UP000635726"/>
    </source>
</evidence>
<evidence type="ECO:0000256" key="2">
    <source>
        <dbReference type="ARBA" id="ARBA00023125"/>
    </source>
</evidence>
<dbReference type="InterPro" id="IPR005471">
    <property type="entry name" value="Tscrpt_reg_IclR_N"/>
</dbReference>
<proteinExistence type="predicted"/>
<accession>A0A917PCJ4</accession>
<reference evidence="6" key="1">
    <citation type="journal article" date="2014" name="Int. J. Syst. Evol. Microbiol.">
        <title>Complete genome sequence of Corynebacterium casei LMG S-19264T (=DSM 44701T), isolated from a smear-ripened cheese.</title>
        <authorList>
            <consortium name="US DOE Joint Genome Institute (JGI-PGF)"/>
            <person name="Walter F."/>
            <person name="Albersmeier A."/>
            <person name="Kalinowski J."/>
            <person name="Ruckert C."/>
        </authorList>
    </citation>
    <scope>NUCLEOTIDE SEQUENCE</scope>
    <source>
        <strain evidence="6">JCM 14371</strain>
    </source>
</reference>
<evidence type="ECO:0000259" key="4">
    <source>
        <dbReference type="PROSITE" id="PS51077"/>
    </source>
</evidence>
<dbReference type="PROSITE" id="PS51078">
    <property type="entry name" value="ICLR_ED"/>
    <property type="match status" value="1"/>
</dbReference>
<dbReference type="InterPro" id="IPR050707">
    <property type="entry name" value="HTH_MetabolicPath_Reg"/>
</dbReference>
<dbReference type="EMBL" id="BMOE01000003">
    <property type="protein sequence ID" value="GGJ70883.1"/>
    <property type="molecule type" value="Genomic_DNA"/>
</dbReference>
<dbReference type="PANTHER" id="PTHR30136">
    <property type="entry name" value="HELIX-TURN-HELIX TRANSCRIPTIONAL REGULATOR, ICLR FAMILY"/>
    <property type="match status" value="1"/>
</dbReference>
<gene>
    <name evidence="6" type="ORF">GCM10008939_14100</name>
</gene>